<feature type="domain" description="Glycosyltransferase 2-like" evidence="1">
    <location>
        <begin position="7"/>
        <end position="160"/>
    </location>
</feature>
<organism evidence="2 3">
    <name type="scientific">Negadavirga shengliensis</name>
    <dbReference type="NCBI Taxonomy" id="1389218"/>
    <lineage>
        <taxon>Bacteria</taxon>
        <taxon>Pseudomonadati</taxon>
        <taxon>Bacteroidota</taxon>
        <taxon>Cytophagia</taxon>
        <taxon>Cytophagales</taxon>
        <taxon>Cyclobacteriaceae</taxon>
        <taxon>Negadavirga</taxon>
    </lineage>
</organism>
<proteinExistence type="predicted"/>
<dbReference type="InterPro" id="IPR029044">
    <property type="entry name" value="Nucleotide-diphossugar_trans"/>
</dbReference>
<gene>
    <name evidence="2" type="ORF">ACFPFU_17965</name>
</gene>
<name>A0ABV9T576_9BACT</name>
<comment type="caution">
    <text evidence="2">The sequence shown here is derived from an EMBL/GenBank/DDBJ whole genome shotgun (WGS) entry which is preliminary data.</text>
</comment>
<evidence type="ECO:0000313" key="2">
    <source>
        <dbReference type="EMBL" id="MFC4873593.1"/>
    </source>
</evidence>
<dbReference type="PANTHER" id="PTHR43685:SF2">
    <property type="entry name" value="GLYCOSYLTRANSFERASE 2-LIKE DOMAIN-CONTAINING PROTEIN"/>
    <property type="match status" value="1"/>
</dbReference>
<dbReference type="Proteomes" id="UP001595818">
    <property type="component" value="Unassembled WGS sequence"/>
</dbReference>
<dbReference type="Gene3D" id="3.90.550.10">
    <property type="entry name" value="Spore Coat Polysaccharide Biosynthesis Protein SpsA, Chain A"/>
    <property type="match status" value="1"/>
</dbReference>
<dbReference type="SUPFAM" id="SSF53448">
    <property type="entry name" value="Nucleotide-diphospho-sugar transferases"/>
    <property type="match status" value="1"/>
</dbReference>
<dbReference type="InterPro" id="IPR001173">
    <property type="entry name" value="Glyco_trans_2-like"/>
</dbReference>
<dbReference type="EMBL" id="JBHSJJ010000011">
    <property type="protein sequence ID" value="MFC4873593.1"/>
    <property type="molecule type" value="Genomic_DNA"/>
</dbReference>
<evidence type="ECO:0000259" key="1">
    <source>
        <dbReference type="Pfam" id="PF00535"/>
    </source>
</evidence>
<dbReference type="PANTHER" id="PTHR43685">
    <property type="entry name" value="GLYCOSYLTRANSFERASE"/>
    <property type="match status" value="1"/>
</dbReference>
<evidence type="ECO:0000313" key="3">
    <source>
        <dbReference type="Proteomes" id="UP001595818"/>
    </source>
</evidence>
<dbReference type="InterPro" id="IPR050834">
    <property type="entry name" value="Glycosyltransf_2"/>
</dbReference>
<keyword evidence="3" id="KW-1185">Reference proteome</keyword>
<accession>A0ABV9T576</accession>
<reference evidence="3" key="1">
    <citation type="journal article" date="2019" name="Int. J. Syst. Evol. Microbiol.">
        <title>The Global Catalogue of Microorganisms (GCM) 10K type strain sequencing project: providing services to taxonomists for standard genome sequencing and annotation.</title>
        <authorList>
            <consortium name="The Broad Institute Genomics Platform"/>
            <consortium name="The Broad Institute Genome Sequencing Center for Infectious Disease"/>
            <person name="Wu L."/>
            <person name="Ma J."/>
        </authorList>
    </citation>
    <scope>NUCLEOTIDE SEQUENCE [LARGE SCALE GENOMIC DNA]</scope>
    <source>
        <strain evidence="3">CGMCC 4.7466</strain>
    </source>
</reference>
<dbReference type="Pfam" id="PF00535">
    <property type="entry name" value="Glycos_transf_2"/>
    <property type="match status" value="1"/>
</dbReference>
<dbReference type="CDD" id="cd00761">
    <property type="entry name" value="Glyco_tranf_GTA_type"/>
    <property type="match status" value="1"/>
</dbReference>
<protein>
    <submittedName>
        <fullName evidence="2">Glycosyltransferase family 2 protein</fullName>
    </submittedName>
</protein>
<sequence length="303" mass="34857">MTRPKISVIIPVYNRELLVRNAVQSVLDQSFVDFELVVVDDASTDETVGEILSFHDDRIRVVRKNQNGGNASARNIGIQESKAELITFLDSDDSFDRDFLEKVVSTAEQFPDIFFFWAGVQFVNSEQQFLRKETWTPKGRLPGLTFFEELRIGTNNGLTVRRAVTETVGFFDENLKASVDRDFLLRISQNFKGDLVRDVFVNVLIGTHDSVRKNYSDQAEAYNHLIKKYKSIIYSKSRLKAWWLHKALWLNLYSGNKMQAFNYLKSLGFPIKSSMVFSTFLLLPNESARKIHKMFAKKGISRS</sequence>